<feature type="compositionally biased region" description="Pro residues" evidence="12">
    <location>
        <begin position="10"/>
        <end position="20"/>
    </location>
</feature>
<dbReference type="PANTHER" id="PTHR33695">
    <property type="entry name" value="LIPOPROTEIN SIGNAL PEPTIDASE"/>
    <property type="match status" value="1"/>
</dbReference>
<evidence type="ECO:0000256" key="6">
    <source>
        <dbReference type="ARBA" id="ARBA00022801"/>
    </source>
</evidence>
<evidence type="ECO:0000313" key="14">
    <source>
        <dbReference type="Proteomes" id="UP000600449"/>
    </source>
</evidence>
<keyword evidence="2 9" id="KW-1003">Cell membrane</keyword>
<comment type="function">
    <text evidence="9 10">This protein specifically catalyzes the removal of signal peptides from prolipoproteins.</text>
</comment>
<feature type="transmembrane region" description="Helical" evidence="9">
    <location>
        <begin position="113"/>
        <end position="130"/>
    </location>
</feature>
<feature type="transmembrane region" description="Helical" evidence="9">
    <location>
        <begin position="150"/>
        <end position="173"/>
    </location>
</feature>
<protein>
    <recommendedName>
        <fullName evidence="9">Lipoprotein signal peptidase</fullName>
        <ecNumber evidence="9">3.4.23.36</ecNumber>
    </recommendedName>
    <alternativeName>
        <fullName evidence="9">Prolipoprotein signal peptidase</fullName>
    </alternativeName>
    <alternativeName>
        <fullName evidence="9">Signal peptidase II</fullName>
        <shortName evidence="9">SPase II</shortName>
    </alternativeName>
</protein>
<feature type="active site" evidence="9">
    <location>
        <position position="158"/>
    </location>
</feature>
<evidence type="ECO:0000313" key="13">
    <source>
        <dbReference type="EMBL" id="GGK39378.1"/>
    </source>
</evidence>
<comment type="catalytic activity">
    <reaction evidence="9 10">
        <text>Release of signal peptides from bacterial membrane prolipoproteins. Hydrolyzes -Xaa-Yaa-Zaa-|-(S,diacylglyceryl)Cys-, in which Xaa is hydrophobic (preferably Leu), and Yaa (Ala or Ser) and Zaa (Gly or Ala) have small, neutral side chains.</text>
        <dbReference type="EC" id="3.4.23.36"/>
    </reaction>
</comment>
<name>A0A917QAB6_9HYPH</name>
<dbReference type="GO" id="GO:0005886">
    <property type="term" value="C:plasma membrane"/>
    <property type="evidence" value="ECO:0007669"/>
    <property type="project" value="UniProtKB-SubCell"/>
</dbReference>
<dbReference type="HAMAP" id="MF_00161">
    <property type="entry name" value="LspA"/>
    <property type="match status" value="1"/>
</dbReference>
<keyword evidence="3 9" id="KW-0645">Protease</keyword>
<proteinExistence type="inferred from homology"/>
<dbReference type="PRINTS" id="PR00781">
    <property type="entry name" value="LIPOSIGPTASE"/>
</dbReference>
<evidence type="ECO:0000256" key="10">
    <source>
        <dbReference type="RuleBase" id="RU000594"/>
    </source>
</evidence>
<dbReference type="EMBL" id="BMMF01000008">
    <property type="protein sequence ID" value="GGK39378.1"/>
    <property type="molecule type" value="Genomic_DNA"/>
</dbReference>
<dbReference type="GO" id="GO:0004190">
    <property type="term" value="F:aspartic-type endopeptidase activity"/>
    <property type="evidence" value="ECO:0007669"/>
    <property type="project" value="UniProtKB-UniRule"/>
</dbReference>
<keyword evidence="8 9" id="KW-0472">Membrane</keyword>
<dbReference type="PANTHER" id="PTHR33695:SF1">
    <property type="entry name" value="LIPOPROTEIN SIGNAL PEPTIDASE"/>
    <property type="match status" value="1"/>
</dbReference>
<accession>A0A917QAB6</accession>
<evidence type="ECO:0000256" key="9">
    <source>
        <dbReference type="HAMAP-Rule" id="MF_00161"/>
    </source>
</evidence>
<keyword evidence="4 9" id="KW-0812">Transmembrane</keyword>
<dbReference type="Proteomes" id="UP000600449">
    <property type="component" value="Unassembled WGS sequence"/>
</dbReference>
<feature type="region of interest" description="Disordered" evidence="12">
    <location>
        <begin position="1"/>
        <end position="20"/>
    </location>
</feature>
<gene>
    <name evidence="9 13" type="primary">lspA</name>
    <name evidence="13" type="ORF">GCM10011322_28100</name>
</gene>
<evidence type="ECO:0000256" key="1">
    <source>
        <dbReference type="ARBA" id="ARBA00006139"/>
    </source>
</evidence>
<dbReference type="RefSeq" id="WP_188913861.1">
    <property type="nucleotide sequence ID" value="NZ_BMMF01000008.1"/>
</dbReference>
<dbReference type="PROSITE" id="PS00855">
    <property type="entry name" value="SPASE_II"/>
    <property type="match status" value="1"/>
</dbReference>
<feature type="transmembrane region" description="Helical" evidence="9">
    <location>
        <begin position="28"/>
        <end position="47"/>
    </location>
</feature>
<dbReference type="GO" id="GO:0006508">
    <property type="term" value="P:proteolysis"/>
    <property type="evidence" value="ECO:0007669"/>
    <property type="project" value="UniProtKB-KW"/>
</dbReference>
<keyword evidence="6 9" id="KW-0378">Hydrolase</keyword>
<evidence type="ECO:0000256" key="3">
    <source>
        <dbReference type="ARBA" id="ARBA00022670"/>
    </source>
</evidence>
<keyword evidence="5 9" id="KW-0064">Aspartyl protease</keyword>
<evidence type="ECO:0000256" key="12">
    <source>
        <dbReference type="SAM" id="MobiDB-lite"/>
    </source>
</evidence>
<comment type="caution">
    <text evidence="13">The sequence shown here is derived from an EMBL/GenBank/DDBJ whole genome shotgun (WGS) entry which is preliminary data.</text>
</comment>
<comment type="subcellular location">
    <subcellularLocation>
        <location evidence="9">Cell membrane</location>
        <topology evidence="9">Multi-pass membrane protein</topology>
    </subcellularLocation>
</comment>
<dbReference type="InterPro" id="IPR001872">
    <property type="entry name" value="Peptidase_A8"/>
</dbReference>
<keyword evidence="14" id="KW-1185">Reference proteome</keyword>
<keyword evidence="7 9" id="KW-1133">Transmembrane helix</keyword>
<reference evidence="13 14" key="1">
    <citation type="journal article" date="2014" name="Int. J. Syst. Evol. Microbiol.">
        <title>Complete genome sequence of Corynebacterium casei LMG S-19264T (=DSM 44701T), isolated from a smear-ripened cheese.</title>
        <authorList>
            <consortium name="US DOE Joint Genome Institute (JGI-PGF)"/>
            <person name="Walter F."/>
            <person name="Albersmeier A."/>
            <person name="Kalinowski J."/>
            <person name="Ruckert C."/>
        </authorList>
    </citation>
    <scope>NUCLEOTIDE SEQUENCE [LARGE SCALE GENOMIC DNA]</scope>
    <source>
        <strain evidence="13 14">CGMCC 1.9161</strain>
    </source>
</reference>
<feature type="transmembrane region" description="Helical" evidence="9">
    <location>
        <begin position="59"/>
        <end position="80"/>
    </location>
</feature>
<feature type="active site" evidence="9">
    <location>
        <position position="140"/>
    </location>
</feature>
<evidence type="ECO:0000256" key="7">
    <source>
        <dbReference type="ARBA" id="ARBA00022989"/>
    </source>
</evidence>
<evidence type="ECO:0000256" key="4">
    <source>
        <dbReference type="ARBA" id="ARBA00022692"/>
    </source>
</evidence>
<dbReference type="NCBIfam" id="TIGR00077">
    <property type="entry name" value="lspA"/>
    <property type="match status" value="1"/>
</dbReference>
<evidence type="ECO:0000256" key="11">
    <source>
        <dbReference type="RuleBase" id="RU004181"/>
    </source>
</evidence>
<evidence type="ECO:0000256" key="2">
    <source>
        <dbReference type="ARBA" id="ARBA00022475"/>
    </source>
</evidence>
<feature type="transmembrane region" description="Helical" evidence="9">
    <location>
        <begin position="86"/>
        <end position="106"/>
    </location>
</feature>
<comment type="pathway">
    <text evidence="9">Protein modification; lipoprotein biosynthesis (signal peptide cleavage).</text>
</comment>
<sequence>MPSDAAEAAPNPPKPNPPKPIPPAHARFAIALALAIFLADQATKLYFLFGYDLRVHAPLVLAPFAELIVVWNRGISYGLFQQETELGRWLLVALSIGASIGLGLWMLRTPARFLAGSLALVVGGALGNVVDRVAYGAVFDFVHLHWGAFSWYVFNVADAAIVAGVLGLLYDSLVLEPRRARREGPPHESRDGG</sequence>
<evidence type="ECO:0000256" key="5">
    <source>
        <dbReference type="ARBA" id="ARBA00022750"/>
    </source>
</evidence>
<dbReference type="AlphaFoldDB" id="A0A917QAB6"/>
<keyword evidence="13" id="KW-0449">Lipoprotein</keyword>
<organism evidence="13 14">
    <name type="scientific">Salinarimonas ramus</name>
    <dbReference type="NCBI Taxonomy" id="690164"/>
    <lineage>
        <taxon>Bacteria</taxon>
        <taxon>Pseudomonadati</taxon>
        <taxon>Pseudomonadota</taxon>
        <taxon>Alphaproteobacteria</taxon>
        <taxon>Hyphomicrobiales</taxon>
        <taxon>Salinarimonadaceae</taxon>
        <taxon>Salinarimonas</taxon>
    </lineage>
</organism>
<dbReference type="Pfam" id="PF01252">
    <property type="entry name" value="Peptidase_A8"/>
    <property type="match status" value="1"/>
</dbReference>
<dbReference type="EC" id="3.4.23.36" evidence="9"/>
<comment type="similarity">
    <text evidence="1 9 11">Belongs to the peptidase A8 family.</text>
</comment>
<evidence type="ECO:0000256" key="8">
    <source>
        <dbReference type="ARBA" id="ARBA00023136"/>
    </source>
</evidence>